<feature type="active site" evidence="3">
    <location>
        <position position="147"/>
    </location>
</feature>
<protein>
    <submittedName>
        <fullName evidence="5">Alpha/beta hydrolase fold domain-containing protein</fullName>
    </submittedName>
</protein>
<dbReference type="PANTHER" id="PTHR48081">
    <property type="entry name" value="AB HYDROLASE SUPERFAMILY PROTEIN C4A8.06C"/>
    <property type="match status" value="1"/>
</dbReference>
<accession>A0ABV7GQ00</accession>
<dbReference type="Proteomes" id="UP001595632">
    <property type="component" value="Unassembled WGS sequence"/>
</dbReference>
<proteinExistence type="inferred from homology"/>
<dbReference type="GO" id="GO:0016787">
    <property type="term" value="F:hydrolase activity"/>
    <property type="evidence" value="ECO:0007669"/>
    <property type="project" value="UniProtKB-KW"/>
</dbReference>
<dbReference type="InterPro" id="IPR033140">
    <property type="entry name" value="Lipase_GDXG_put_SER_AS"/>
</dbReference>
<evidence type="ECO:0000256" key="1">
    <source>
        <dbReference type="ARBA" id="ARBA00010515"/>
    </source>
</evidence>
<evidence type="ECO:0000256" key="2">
    <source>
        <dbReference type="ARBA" id="ARBA00022801"/>
    </source>
</evidence>
<comment type="similarity">
    <text evidence="1">Belongs to the 'GDXG' lipolytic enzyme family.</text>
</comment>
<feature type="domain" description="Alpha/beta hydrolase fold-3" evidence="4">
    <location>
        <begin position="73"/>
        <end position="273"/>
    </location>
</feature>
<organism evidence="5 6">
    <name type="scientific">Psychromarinibacter halotolerans</name>
    <dbReference type="NCBI Taxonomy" id="1775175"/>
    <lineage>
        <taxon>Bacteria</taxon>
        <taxon>Pseudomonadati</taxon>
        <taxon>Pseudomonadota</taxon>
        <taxon>Alphaproteobacteria</taxon>
        <taxon>Rhodobacterales</taxon>
        <taxon>Paracoccaceae</taxon>
        <taxon>Psychromarinibacter</taxon>
    </lineage>
</organism>
<dbReference type="InterPro" id="IPR050300">
    <property type="entry name" value="GDXG_lipolytic_enzyme"/>
</dbReference>
<dbReference type="SUPFAM" id="SSF53474">
    <property type="entry name" value="alpha/beta-Hydrolases"/>
    <property type="match status" value="1"/>
</dbReference>
<dbReference type="PANTHER" id="PTHR48081:SF8">
    <property type="entry name" value="ALPHA_BETA HYDROLASE FOLD-3 DOMAIN-CONTAINING PROTEIN-RELATED"/>
    <property type="match status" value="1"/>
</dbReference>
<reference evidence="6" key="1">
    <citation type="journal article" date="2019" name="Int. J. Syst. Evol. Microbiol.">
        <title>The Global Catalogue of Microorganisms (GCM) 10K type strain sequencing project: providing services to taxonomists for standard genome sequencing and annotation.</title>
        <authorList>
            <consortium name="The Broad Institute Genomics Platform"/>
            <consortium name="The Broad Institute Genome Sequencing Center for Infectious Disease"/>
            <person name="Wu L."/>
            <person name="Ma J."/>
        </authorList>
    </citation>
    <scope>NUCLEOTIDE SEQUENCE [LARGE SCALE GENOMIC DNA]</scope>
    <source>
        <strain evidence="6">KCTC 52366</strain>
    </source>
</reference>
<evidence type="ECO:0000313" key="5">
    <source>
        <dbReference type="EMBL" id="MFC3142040.1"/>
    </source>
</evidence>
<evidence type="ECO:0000259" key="4">
    <source>
        <dbReference type="Pfam" id="PF07859"/>
    </source>
</evidence>
<evidence type="ECO:0000313" key="6">
    <source>
        <dbReference type="Proteomes" id="UP001595632"/>
    </source>
</evidence>
<dbReference type="Pfam" id="PF07859">
    <property type="entry name" value="Abhydrolase_3"/>
    <property type="match status" value="1"/>
</dbReference>
<dbReference type="Gene3D" id="3.40.50.1820">
    <property type="entry name" value="alpha/beta hydrolase"/>
    <property type="match status" value="1"/>
</dbReference>
<dbReference type="RefSeq" id="WP_275631716.1">
    <property type="nucleotide sequence ID" value="NZ_JARGYD010000002.1"/>
</dbReference>
<dbReference type="InterPro" id="IPR013094">
    <property type="entry name" value="AB_hydrolase_3"/>
</dbReference>
<dbReference type="EMBL" id="JBHRTB010000010">
    <property type="protein sequence ID" value="MFC3142040.1"/>
    <property type="molecule type" value="Genomic_DNA"/>
</dbReference>
<comment type="caution">
    <text evidence="5">The sequence shown here is derived from an EMBL/GenBank/DDBJ whole genome shotgun (WGS) entry which is preliminary data.</text>
</comment>
<gene>
    <name evidence="5" type="ORF">ACFOGP_04935</name>
</gene>
<sequence length="304" mass="32752">MSWQLAVLRRSLKRTAYPVMGRVRNWGIARTAFRLSAKLAFRSVRGTRYVQAEGALAPGLFVRGRAEPKPGVILYLHGGAYIIGSPGTYWELAGRIARQTGHRVYLPDYPLAPEAPAPAAFHAAVLAWEALLGDGLRPDQIVIAGDSAGGGLALALLAHVLAEGQRPAGVVAFSPWTDLTLSGKSLKTNADTDVLLPAARVHEIRDLVVGALAPDDPRVSPLFARFPNCPPAFIAWSETEILRDDAVRMARKLRDGGAFVEQDVQADAPHVWQLFHGMVPEANASLHKAARFIVAALARREAGS</sequence>
<name>A0ABV7GQ00_9RHOB</name>
<keyword evidence="2 5" id="KW-0378">Hydrolase</keyword>
<keyword evidence="6" id="KW-1185">Reference proteome</keyword>
<dbReference type="PROSITE" id="PS01174">
    <property type="entry name" value="LIPASE_GDXG_SER"/>
    <property type="match status" value="1"/>
</dbReference>
<dbReference type="InterPro" id="IPR029058">
    <property type="entry name" value="AB_hydrolase_fold"/>
</dbReference>
<evidence type="ECO:0000256" key="3">
    <source>
        <dbReference type="PROSITE-ProRule" id="PRU10038"/>
    </source>
</evidence>